<accession>A0A6P2BQ74</accession>
<evidence type="ECO:0000313" key="2">
    <source>
        <dbReference type="Proteomes" id="UP000460272"/>
    </source>
</evidence>
<dbReference type="OrthoDB" id="3515089at2"/>
<gene>
    <name evidence="1" type="ORF">EAS64_37545</name>
</gene>
<organism evidence="1 2">
    <name type="scientific">Trebonia kvetii</name>
    <dbReference type="NCBI Taxonomy" id="2480626"/>
    <lineage>
        <taxon>Bacteria</taxon>
        <taxon>Bacillati</taxon>
        <taxon>Actinomycetota</taxon>
        <taxon>Actinomycetes</taxon>
        <taxon>Streptosporangiales</taxon>
        <taxon>Treboniaceae</taxon>
        <taxon>Trebonia</taxon>
    </lineage>
</organism>
<dbReference type="RefSeq" id="WP_145861082.1">
    <property type="nucleotide sequence ID" value="NZ_RPFW01000009.1"/>
</dbReference>
<comment type="caution">
    <text evidence="1">The sequence shown here is derived from an EMBL/GenBank/DDBJ whole genome shotgun (WGS) entry which is preliminary data.</text>
</comment>
<protein>
    <submittedName>
        <fullName evidence="1">Uncharacterized protein</fullName>
    </submittedName>
</protein>
<keyword evidence="2" id="KW-1185">Reference proteome</keyword>
<dbReference type="EMBL" id="RPFW01000009">
    <property type="protein sequence ID" value="TVZ00346.1"/>
    <property type="molecule type" value="Genomic_DNA"/>
</dbReference>
<dbReference type="Proteomes" id="UP000460272">
    <property type="component" value="Unassembled WGS sequence"/>
</dbReference>
<reference evidence="1 2" key="1">
    <citation type="submission" date="2018-11" db="EMBL/GenBank/DDBJ databases">
        <title>Trebonia kvetii gen.nov., sp.nov., a novel acidophilic actinobacterium, and proposal of the new actinobacterial family Treboniaceae fam. nov.</title>
        <authorList>
            <person name="Rapoport D."/>
            <person name="Sagova-Mareckova M."/>
            <person name="Sedlacek I."/>
            <person name="Provaznik J."/>
            <person name="Kralova S."/>
            <person name="Pavlinic D."/>
            <person name="Benes V."/>
            <person name="Kopecky J."/>
        </authorList>
    </citation>
    <scope>NUCLEOTIDE SEQUENCE [LARGE SCALE GENOMIC DNA]</scope>
    <source>
        <strain evidence="1 2">15Tr583</strain>
    </source>
</reference>
<name>A0A6P2BQ74_9ACTN</name>
<sequence length="378" mass="38640">MSRVITVRGRGRRAAAAAVGAGVLALAGVTGTAAIAGAAPINGARPAAAPKWHIIKSVKTDFSGQFTAVVATGKSTGWAFDGNGESGVKATAWRENDTTWTKVAFPSVTNEEVVAAGADSPNDVWAFTQNFSGASRVLRWNGSRWSPVKSFSAPIGNATVLSSHAVWVYGWPPVTGTPTLGVWFYNGKTWTHVSKTIAGGSALSNKNVWGYTATSVEHWNGAKWTATSVKKLLPATDPHGLNNPSVAGIVALSASNVYALGSGDTQDEGGPLVVLHFNGRGWTKVASGQFGAGPGPQVSSDGAGGLWLPMDGPVGGTSFLVHYAAGKLTKATLPVSAPQITIGAVGRIPGTAAQLAGGFTHKAGDRGTGVVAVLLRYG</sequence>
<proteinExistence type="predicted"/>
<evidence type="ECO:0000313" key="1">
    <source>
        <dbReference type="EMBL" id="TVZ00346.1"/>
    </source>
</evidence>
<dbReference type="AlphaFoldDB" id="A0A6P2BQ74"/>